<dbReference type="GeneID" id="80874909"/>
<sequence>MCISTNCSSISKPKSTELHCQVTSSTKLTFNEQSSSVACNSCLKLIHDQVYFHCKDCLDFDVCRSCYSNQAFSHSCLKASFEKVTQTPKTIPLPLPSPVMGSSEFMYAICDACEQPISNLRLKCGTCDDYDLCSSCFLLNEHTKTHSFVRMTKPYPIGIPSFQLPPSFASETDFSRASLVHRFSQCDSCHAHPIVGNRYKCLICKDFDLCSKCVDHTFHHNHEMLCLSHSSTSCSPSGFKPKELHYDFQLVQDYLLPANPGPKASCIKIWQLKNISLEAWPAPLFLKFNGGDQLISDENDSTLPIKHRVQPGESALIALSIRIPSAEISKKTFFSFFQLVTESGNVFHKNLCLFYTISTTDE</sequence>
<accession>A0AAE9W6H5</accession>
<dbReference type="Gene3D" id="2.60.40.10">
    <property type="entry name" value="Immunoglobulins"/>
    <property type="match status" value="1"/>
</dbReference>
<dbReference type="PROSITE" id="PS01357">
    <property type="entry name" value="ZF_ZZ_1"/>
    <property type="match status" value="1"/>
</dbReference>
<evidence type="ECO:0000313" key="6">
    <source>
        <dbReference type="EMBL" id="WBW70814.1"/>
    </source>
</evidence>
<name>A0AAE9W6H5_9SCHI</name>
<feature type="domain" description="ZZ-type" evidence="5">
    <location>
        <begin position="34"/>
        <end position="89"/>
    </location>
</feature>
<feature type="domain" description="ZZ-type" evidence="5">
    <location>
        <begin position="105"/>
        <end position="156"/>
    </location>
</feature>
<evidence type="ECO:0000256" key="2">
    <source>
        <dbReference type="ARBA" id="ARBA00022771"/>
    </source>
</evidence>
<dbReference type="KEGG" id="som:SOMG_01427"/>
<dbReference type="PROSITE" id="PS50135">
    <property type="entry name" value="ZF_ZZ_2"/>
    <property type="match status" value="3"/>
</dbReference>
<dbReference type="RefSeq" id="XP_056035057.1">
    <property type="nucleotide sequence ID" value="XM_056180220.1"/>
</dbReference>
<evidence type="ECO:0000259" key="5">
    <source>
        <dbReference type="PROSITE" id="PS50135"/>
    </source>
</evidence>
<protein>
    <submittedName>
        <fullName evidence="6">Cargo receptor for selective autophagy pathway</fullName>
    </submittedName>
</protein>
<dbReference type="EMBL" id="CP115611">
    <property type="protein sequence ID" value="WBW70814.1"/>
    <property type="molecule type" value="Genomic_DNA"/>
</dbReference>
<feature type="domain" description="ZZ-type" evidence="5">
    <location>
        <begin position="181"/>
        <end position="232"/>
    </location>
</feature>
<dbReference type="CDD" id="cd14947">
    <property type="entry name" value="NBR1_like"/>
    <property type="match status" value="1"/>
</dbReference>
<proteinExistence type="predicted"/>
<dbReference type="Pfam" id="PF00569">
    <property type="entry name" value="ZZ"/>
    <property type="match status" value="2"/>
</dbReference>
<dbReference type="CDD" id="cd02249">
    <property type="entry name" value="ZZ"/>
    <property type="match status" value="1"/>
</dbReference>
<evidence type="ECO:0000313" key="7">
    <source>
        <dbReference type="Proteomes" id="UP001212411"/>
    </source>
</evidence>
<dbReference type="PANTHER" id="PTHR20930:SF0">
    <property type="entry name" value="PROTEIN ILRUN"/>
    <property type="match status" value="1"/>
</dbReference>
<dbReference type="PANTHER" id="PTHR20930">
    <property type="entry name" value="OVARIAN CARCINOMA ANTIGEN CA125-RELATED"/>
    <property type="match status" value="1"/>
</dbReference>
<evidence type="ECO:0000256" key="4">
    <source>
        <dbReference type="PROSITE-ProRule" id="PRU00228"/>
    </source>
</evidence>
<dbReference type="InterPro" id="IPR013783">
    <property type="entry name" value="Ig-like_fold"/>
</dbReference>
<dbReference type="InterPro" id="IPR032350">
    <property type="entry name" value="Nbr1_FW"/>
</dbReference>
<keyword evidence="1" id="KW-0479">Metal-binding</keyword>
<dbReference type="GO" id="GO:0008270">
    <property type="term" value="F:zinc ion binding"/>
    <property type="evidence" value="ECO:0007669"/>
    <property type="project" value="UniProtKB-KW"/>
</dbReference>
<dbReference type="Pfam" id="PF16158">
    <property type="entry name" value="N_BRCA1_IG"/>
    <property type="match status" value="1"/>
</dbReference>
<keyword evidence="3" id="KW-0862">Zinc</keyword>
<dbReference type="CDD" id="cd02340">
    <property type="entry name" value="ZZ_NBR1_like"/>
    <property type="match status" value="1"/>
</dbReference>
<dbReference type="Gene3D" id="3.30.60.90">
    <property type="match status" value="3"/>
</dbReference>
<reference evidence="6 7" key="1">
    <citation type="journal article" date="2023" name="G3 (Bethesda)">
        <title>A high-quality reference genome for the fission yeast Schizosaccharomyces osmophilus.</title>
        <authorList>
            <person name="Jia G.S."/>
            <person name="Zhang W.C."/>
            <person name="Liang Y."/>
            <person name="Liu X.H."/>
            <person name="Rhind N."/>
            <person name="Pidoux A."/>
            <person name="Brysch-Herzberg M."/>
            <person name="Du L.L."/>
        </authorList>
    </citation>
    <scope>NUCLEOTIDE SEQUENCE [LARGE SCALE GENOMIC DNA]</scope>
    <source>
        <strain evidence="6 7">CBS 15793</strain>
    </source>
</reference>
<dbReference type="InterPro" id="IPR000433">
    <property type="entry name" value="Znf_ZZ"/>
</dbReference>
<keyword evidence="6" id="KW-0675">Receptor</keyword>
<evidence type="ECO:0000256" key="3">
    <source>
        <dbReference type="ARBA" id="ARBA00022833"/>
    </source>
</evidence>
<evidence type="ECO:0000256" key="1">
    <source>
        <dbReference type="ARBA" id="ARBA00022723"/>
    </source>
</evidence>
<dbReference type="SMART" id="SM00291">
    <property type="entry name" value="ZnF_ZZ"/>
    <property type="match status" value="3"/>
</dbReference>
<keyword evidence="7" id="KW-1185">Reference proteome</keyword>
<keyword evidence="2 4" id="KW-0863">Zinc-finger</keyword>
<organism evidence="6 7">
    <name type="scientific">Schizosaccharomyces osmophilus</name>
    <dbReference type="NCBI Taxonomy" id="2545709"/>
    <lineage>
        <taxon>Eukaryota</taxon>
        <taxon>Fungi</taxon>
        <taxon>Dikarya</taxon>
        <taxon>Ascomycota</taxon>
        <taxon>Taphrinomycotina</taxon>
        <taxon>Schizosaccharomycetes</taxon>
        <taxon>Schizosaccharomycetales</taxon>
        <taxon>Schizosaccharomycetaceae</taxon>
        <taxon>Schizosaccharomyces</taxon>
    </lineage>
</organism>
<dbReference type="Proteomes" id="UP001212411">
    <property type="component" value="Chromosome 1"/>
</dbReference>
<dbReference type="SUPFAM" id="SSF57850">
    <property type="entry name" value="RING/U-box"/>
    <property type="match status" value="3"/>
</dbReference>
<gene>
    <name evidence="6" type="primary">nbr1</name>
    <name evidence="6" type="ORF">SOMG_01427</name>
</gene>
<dbReference type="InterPro" id="IPR043145">
    <property type="entry name" value="Znf_ZZ_sf"/>
</dbReference>
<dbReference type="AlphaFoldDB" id="A0AAE9W6H5"/>